<evidence type="ECO:0008006" key="4">
    <source>
        <dbReference type="Google" id="ProtNLM"/>
    </source>
</evidence>
<dbReference type="AlphaFoldDB" id="A0A345XT87"/>
<keyword evidence="3" id="KW-1185">Reference proteome</keyword>
<dbReference type="KEGG" id="sarm:DVA86_21600"/>
<dbReference type="Gene3D" id="3.40.50.1220">
    <property type="entry name" value="TPP-binding domain"/>
    <property type="match status" value="1"/>
</dbReference>
<dbReference type="GO" id="GO:0050660">
    <property type="term" value="F:flavin adenine dinucleotide binding"/>
    <property type="evidence" value="ECO:0007669"/>
    <property type="project" value="TreeGrafter"/>
</dbReference>
<comment type="similarity">
    <text evidence="1">Belongs to the TPP enzyme family.</text>
</comment>
<name>A0A345XT87_9ACTN</name>
<dbReference type="EMBL" id="CP031320">
    <property type="protein sequence ID" value="AXK34853.1"/>
    <property type="molecule type" value="Genomic_DNA"/>
</dbReference>
<dbReference type="InterPro" id="IPR029061">
    <property type="entry name" value="THDP-binding"/>
</dbReference>
<reference evidence="2 3" key="1">
    <citation type="submission" date="2018-07" db="EMBL/GenBank/DDBJ databases">
        <title>Draft genome of the type strain Streptomyces armeniacus ATCC 15676.</title>
        <authorList>
            <person name="Labana P."/>
            <person name="Gosse J.T."/>
            <person name="Boddy C.N."/>
        </authorList>
    </citation>
    <scope>NUCLEOTIDE SEQUENCE [LARGE SCALE GENOMIC DNA]</scope>
    <source>
        <strain evidence="2 3">ATCC 15676</strain>
    </source>
</reference>
<protein>
    <recommendedName>
        <fullName evidence="4">Thiamine pyrophosphate-binding protein</fullName>
    </recommendedName>
</protein>
<dbReference type="Proteomes" id="UP000254425">
    <property type="component" value="Chromosome"/>
</dbReference>
<evidence type="ECO:0000256" key="1">
    <source>
        <dbReference type="ARBA" id="ARBA00007812"/>
    </source>
</evidence>
<proteinExistence type="inferred from homology"/>
<dbReference type="PANTHER" id="PTHR18968:SF13">
    <property type="entry name" value="ACETOLACTATE SYNTHASE CATALYTIC SUBUNIT, MITOCHONDRIAL"/>
    <property type="match status" value="1"/>
</dbReference>
<dbReference type="InterPro" id="IPR045229">
    <property type="entry name" value="TPP_enz"/>
</dbReference>
<dbReference type="RefSeq" id="WP_208880599.1">
    <property type="nucleotide sequence ID" value="NZ_CP031320.1"/>
</dbReference>
<dbReference type="GO" id="GO:0000287">
    <property type="term" value="F:magnesium ion binding"/>
    <property type="evidence" value="ECO:0007669"/>
    <property type="project" value="UniProtKB-ARBA"/>
</dbReference>
<accession>A0A345XT87</accession>
<dbReference type="SUPFAM" id="SSF52467">
    <property type="entry name" value="DHS-like NAD/FAD-binding domain"/>
    <property type="match status" value="1"/>
</dbReference>
<sequence>MPELPPVSSTHRLVVVVSDGDAVGAAASRALTDLAAHREAVVSVPPAAAPARQDYEDVVRRGLRFLDLVAPEDRFTLLTVSSLDEVDKAALEAAGDRRALLSLLVIDHGDHRYRLTSPDGLNSRLAELARSLGDTVDFAPGPCSVQVYTDEDVESFYSAEMFSPRWRPDREWVVTADIACAFVDTVQLHSTSRLRPELKPSTIANAIADFLDAQAGDSWGLHYYTGSGVATFIDDIERRAVDNGNPIVRGPSEHSLACSALARWTLDEAPFAIVATSGMHEEFRGTLANHVAVRTKGFIVCCDSREDQWHPFQGTIHRTEDSRPSLLARGFPVVHIGRSDDIARGLAEAFEAYSADRGPVMVIAPRDVLQTTLPAEEVPPAVAAPAPRVEEVRSPAIDELAELLNTGRKRILCQVGPLRERAQELMYSLARKAGIALADSVAQPGTVSRYRDGRTVEEFIGTLSMYGYSARVHEYLYREGAMRPADEQAVMFLGTQIPQIDTPFSDSALRKLAPVQICDRETDQAPFTGLGVVGEPEAVLRALHERLDVDPEVLAYRRAAIASTTESDGDVIGLLPVLPMTTNHFFRRLRGVLDTIIREDGYEYTGVYDIGRAGLSAVNSLPRTGPCVSGWYGRGLMGDGLMALPGIVTRRDRNVISFTGDGTAAMVPDVIPSLVQQIGVDGSEFPHNLTVFRFVNGSHSVIRTYRESLDPSGVSGQTGVLTFTPPDYEHRYGPLTVRHRRIARWGDVPLAEQLQEPGTVNLYSVLVGHNNEGDGLSRFSSLGWQRDELSPKALAMAGLPISAQEAAE</sequence>
<dbReference type="SUPFAM" id="SSF52518">
    <property type="entry name" value="Thiamin diphosphate-binding fold (THDP-binding)"/>
    <property type="match status" value="2"/>
</dbReference>
<gene>
    <name evidence="2" type="ORF">DVA86_21600</name>
</gene>
<dbReference type="GO" id="GO:0009099">
    <property type="term" value="P:L-valine biosynthetic process"/>
    <property type="evidence" value="ECO:0007669"/>
    <property type="project" value="TreeGrafter"/>
</dbReference>
<organism evidence="2 3">
    <name type="scientific">Streptomyces armeniacus</name>
    <dbReference type="NCBI Taxonomy" id="83291"/>
    <lineage>
        <taxon>Bacteria</taxon>
        <taxon>Bacillati</taxon>
        <taxon>Actinomycetota</taxon>
        <taxon>Actinomycetes</taxon>
        <taxon>Kitasatosporales</taxon>
        <taxon>Streptomycetaceae</taxon>
        <taxon>Streptomyces</taxon>
    </lineage>
</organism>
<dbReference type="GO" id="GO:0009097">
    <property type="term" value="P:isoleucine biosynthetic process"/>
    <property type="evidence" value="ECO:0007669"/>
    <property type="project" value="TreeGrafter"/>
</dbReference>
<evidence type="ECO:0000313" key="2">
    <source>
        <dbReference type="EMBL" id="AXK34853.1"/>
    </source>
</evidence>
<dbReference type="Gene3D" id="3.40.50.970">
    <property type="match status" value="2"/>
</dbReference>
<dbReference type="GO" id="GO:0003984">
    <property type="term" value="F:acetolactate synthase activity"/>
    <property type="evidence" value="ECO:0007669"/>
    <property type="project" value="TreeGrafter"/>
</dbReference>
<dbReference type="InterPro" id="IPR029035">
    <property type="entry name" value="DHS-like_NAD/FAD-binding_dom"/>
</dbReference>
<dbReference type="PANTHER" id="PTHR18968">
    <property type="entry name" value="THIAMINE PYROPHOSPHATE ENZYMES"/>
    <property type="match status" value="1"/>
</dbReference>
<dbReference type="GO" id="GO:0005948">
    <property type="term" value="C:acetolactate synthase complex"/>
    <property type="evidence" value="ECO:0007669"/>
    <property type="project" value="TreeGrafter"/>
</dbReference>
<evidence type="ECO:0000313" key="3">
    <source>
        <dbReference type="Proteomes" id="UP000254425"/>
    </source>
</evidence>